<keyword evidence="3 6" id="KW-1133">Transmembrane helix</keyword>
<dbReference type="InterPro" id="IPR003020">
    <property type="entry name" value="HCO3_transpt_euk"/>
</dbReference>
<dbReference type="EMBL" id="JAQQWN010000010">
    <property type="protein sequence ID" value="KAK8062939.1"/>
    <property type="molecule type" value="Genomic_DNA"/>
</dbReference>
<keyword evidence="9" id="KW-1185">Reference proteome</keyword>
<evidence type="ECO:0000256" key="2">
    <source>
        <dbReference type="ARBA" id="ARBA00022692"/>
    </source>
</evidence>
<dbReference type="PANTHER" id="PTHR11453">
    <property type="entry name" value="ANION EXCHANGE PROTEIN"/>
    <property type="match status" value="1"/>
</dbReference>
<feature type="transmembrane region" description="Helical" evidence="6">
    <location>
        <begin position="520"/>
        <end position="538"/>
    </location>
</feature>
<dbReference type="PANTHER" id="PTHR11453:SF38">
    <property type="entry name" value="ANION TRANSPORTER (EUROFUNG)"/>
    <property type="match status" value="1"/>
</dbReference>
<proteinExistence type="predicted"/>
<keyword evidence="4 6" id="KW-0472">Membrane</keyword>
<feature type="transmembrane region" description="Helical" evidence="6">
    <location>
        <begin position="474"/>
        <end position="499"/>
    </location>
</feature>
<feature type="transmembrane region" description="Helical" evidence="6">
    <location>
        <begin position="247"/>
        <end position="265"/>
    </location>
</feature>
<accession>A0ABR1UVI0</accession>
<dbReference type="Pfam" id="PF00955">
    <property type="entry name" value="HCO3_cotransp"/>
    <property type="match status" value="3"/>
</dbReference>
<comment type="subcellular location">
    <subcellularLocation>
        <location evidence="1">Membrane</location>
        <topology evidence="1">Multi-pass membrane protein</topology>
    </subcellularLocation>
</comment>
<feature type="transmembrane region" description="Helical" evidence="6">
    <location>
        <begin position="374"/>
        <end position="395"/>
    </location>
</feature>
<feature type="transmembrane region" description="Helical" evidence="6">
    <location>
        <begin position="277"/>
        <end position="297"/>
    </location>
</feature>
<evidence type="ECO:0000256" key="6">
    <source>
        <dbReference type="SAM" id="Phobius"/>
    </source>
</evidence>
<protein>
    <submittedName>
        <fullName evidence="8">HCO3- transporter family protein</fullName>
    </submittedName>
</protein>
<feature type="transmembrane region" description="Helical" evidence="6">
    <location>
        <begin position="155"/>
        <end position="174"/>
    </location>
</feature>
<keyword evidence="2 6" id="KW-0812">Transmembrane</keyword>
<comment type="caution">
    <text evidence="8">The sequence shown here is derived from an EMBL/GenBank/DDBJ whole genome shotgun (WGS) entry which is preliminary data.</text>
</comment>
<gene>
    <name evidence="8" type="ORF">PG997_015036</name>
</gene>
<dbReference type="InterPro" id="IPR011531">
    <property type="entry name" value="HCO3_transpt-like_TM_dom"/>
</dbReference>
<feature type="compositionally biased region" description="Basic residues" evidence="5">
    <location>
        <begin position="615"/>
        <end position="626"/>
    </location>
</feature>
<feature type="domain" description="Bicarbonate transporter-like transmembrane" evidence="7">
    <location>
        <begin position="111"/>
        <end position="242"/>
    </location>
</feature>
<reference evidence="8 9" key="1">
    <citation type="submission" date="2023-01" db="EMBL/GenBank/DDBJ databases">
        <title>Analysis of 21 Apiospora genomes using comparative genomics revels a genus with tremendous synthesis potential of carbohydrate active enzymes and secondary metabolites.</title>
        <authorList>
            <person name="Sorensen T."/>
        </authorList>
    </citation>
    <scope>NUCLEOTIDE SEQUENCE [LARGE SCALE GENOMIC DNA]</scope>
    <source>
        <strain evidence="8 9">CBS 114990</strain>
    </source>
</reference>
<feature type="transmembrane region" description="Helical" evidence="6">
    <location>
        <begin position="181"/>
        <end position="200"/>
    </location>
</feature>
<evidence type="ECO:0000256" key="3">
    <source>
        <dbReference type="ARBA" id="ARBA00022989"/>
    </source>
</evidence>
<feature type="domain" description="Bicarbonate transporter-like transmembrane" evidence="7">
    <location>
        <begin position="43"/>
        <end position="81"/>
    </location>
</feature>
<feature type="region of interest" description="Disordered" evidence="5">
    <location>
        <begin position="1"/>
        <end position="24"/>
    </location>
</feature>
<feature type="transmembrane region" description="Helical" evidence="6">
    <location>
        <begin position="129"/>
        <end position="149"/>
    </location>
</feature>
<evidence type="ECO:0000313" key="8">
    <source>
        <dbReference type="EMBL" id="KAK8062939.1"/>
    </source>
</evidence>
<feature type="transmembrane region" description="Helical" evidence="6">
    <location>
        <begin position="330"/>
        <end position="354"/>
    </location>
</feature>
<evidence type="ECO:0000256" key="5">
    <source>
        <dbReference type="SAM" id="MobiDB-lite"/>
    </source>
</evidence>
<dbReference type="Gene3D" id="1.10.287.570">
    <property type="entry name" value="Helical hairpin bin"/>
    <property type="match status" value="1"/>
</dbReference>
<evidence type="ECO:0000256" key="1">
    <source>
        <dbReference type="ARBA" id="ARBA00004141"/>
    </source>
</evidence>
<evidence type="ECO:0000313" key="9">
    <source>
        <dbReference type="Proteomes" id="UP001433268"/>
    </source>
</evidence>
<name>A0ABR1UVI0_9PEZI</name>
<dbReference type="RefSeq" id="XP_066661538.1">
    <property type="nucleotide sequence ID" value="XM_066819350.1"/>
</dbReference>
<organism evidence="8 9">
    <name type="scientific">Apiospora hydei</name>
    <dbReference type="NCBI Taxonomy" id="1337664"/>
    <lineage>
        <taxon>Eukaryota</taxon>
        <taxon>Fungi</taxon>
        <taxon>Dikarya</taxon>
        <taxon>Ascomycota</taxon>
        <taxon>Pezizomycotina</taxon>
        <taxon>Sordariomycetes</taxon>
        <taxon>Xylariomycetidae</taxon>
        <taxon>Amphisphaeriales</taxon>
        <taxon>Apiosporaceae</taxon>
        <taxon>Apiospora</taxon>
    </lineage>
</organism>
<feature type="region of interest" description="Disordered" evidence="5">
    <location>
        <begin position="596"/>
        <end position="626"/>
    </location>
</feature>
<evidence type="ECO:0000256" key="4">
    <source>
        <dbReference type="ARBA" id="ARBA00023136"/>
    </source>
</evidence>
<dbReference type="Proteomes" id="UP001433268">
    <property type="component" value="Unassembled WGS sequence"/>
</dbReference>
<dbReference type="GeneID" id="92052410"/>
<evidence type="ECO:0000259" key="7">
    <source>
        <dbReference type="Pfam" id="PF00955"/>
    </source>
</evidence>
<sequence length="626" mass="71049">MSNPTAAPNRTTEPPELPLEREFSAKSYTYENERGWRQYRMLRPCRGMYHDVRRRMPYYWSDITDAFTYRTIASTIRMYFVKSANPLPTHISSSSTHHLEDHSCMLIPQRSLLPAVAYTLDMYRRTGEFFGVTEALFSSALAAMVFSILGVQPLTIVGITGLISLFNYTIYDIISLYDVSLYPSFMAWTGIWAAIFHWAVAVFNLCDYMRYVTDFSSESFGMYVGIIYMIKGVEELVYEFDQNGPTAGYLSCIIAILYFASIYSLEWLGQSTVWQHWFRGILADYAYVFATLFWVGFSHIPGRLKDANISKVPIMEAFHPTQPRGWLLEFWTLPVTWVFVALPFGFLLMLLFYYDHNVSSITAQARQFPLRKPGGFHWDFFLLGCTTFVAGILGLPMPNGLVPQAPVHTDSLTQYTTEVKIISTAEGEGTEIRRPIVKATAVVEQRVSHFLMGLALIGTMTGPLLTVLHTMPSALFAGVFFVIGWGSIESNSMVHRLVFLMSESRFVQRDEPLLRVRRRAIWLFIGLQAAGVAATVAISQTMAAIGFPVLIILLIPLRTHAMPRWFTLAELEVLDDFTCTNKQVLASLGGAPALPEHSKETDWGLERRRSEQRFGLHRQRAGSLKR</sequence>
<feature type="domain" description="Bicarbonate transporter-like transmembrane" evidence="7">
    <location>
        <begin position="245"/>
        <end position="576"/>
    </location>
</feature>
<feature type="compositionally biased region" description="Basic and acidic residues" evidence="5">
    <location>
        <begin position="596"/>
        <end position="614"/>
    </location>
</feature>